<dbReference type="Proteomes" id="UP000536835">
    <property type="component" value="Unassembled WGS sequence"/>
</dbReference>
<sequence>MEFCKDSFEEPQLAQSLGNELLFARQKKGLTQSYVASEVGLKSGSTIQRFEAGERCPGLCLLVKMAALLEFPLERFVTGLPGQTTSTSSSPDAVDTSLLKALVKSDALITSDAALRKLIAEQIKHLDPEDLMAGMMRLLLSDPRAD</sequence>
<dbReference type="InterPro" id="IPR010982">
    <property type="entry name" value="Lambda_DNA-bd_dom_sf"/>
</dbReference>
<dbReference type="Pfam" id="PF01381">
    <property type="entry name" value="HTH_3"/>
    <property type="match status" value="1"/>
</dbReference>
<comment type="caution">
    <text evidence="2">The sequence shown here is derived from an EMBL/GenBank/DDBJ whole genome shotgun (WGS) entry which is preliminary data.</text>
</comment>
<evidence type="ECO:0000313" key="3">
    <source>
        <dbReference type="Proteomes" id="UP000536835"/>
    </source>
</evidence>
<dbReference type="PROSITE" id="PS50943">
    <property type="entry name" value="HTH_CROC1"/>
    <property type="match status" value="1"/>
</dbReference>
<dbReference type="GO" id="GO:0003677">
    <property type="term" value="F:DNA binding"/>
    <property type="evidence" value="ECO:0007669"/>
    <property type="project" value="InterPro"/>
</dbReference>
<evidence type="ECO:0000313" key="2">
    <source>
        <dbReference type="EMBL" id="NNU17485.1"/>
    </source>
</evidence>
<dbReference type="InterPro" id="IPR001387">
    <property type="entry name" value="Cro/C1-type_HTH"/>
</dbReference>
<dbReference type="AlphaFoldDB" id="A0A7Y3RNY6"/>
<dbReference type="EMBL" id="JABFCX010000003">
    <property type="protein sequence ID" value="NNU17485.1"/>
    <property type="molecule type" value="Genomic_DNA"/>
</dbReference>
<organism evidence="2 3">
    <name type="scientific">Parvularcula mediterranea</name>
    <dbReference type="NCBI Taxonomy" id="2732508"/>
    <lineage>
        <taxon>Bacteria</taxon>
        <taxon>Pseudomonadati</taxon>
        <taxon>Pseudomonadota</taxon>
        <taxon>Alphaproteobacteria</taxon>
        <taxon>Parvularculales</taxon>
        <taxon>Parvularculaceae</taxon>
        <taxon>Parvularcula</taxon>
    </lineage>
</organism>
<proteinExistence type="predicted"/>
<reference evidence="2 3" key="1">
    <citation type="submission" date="2020-05" db="EMBL/GenBank/DDBJ databases">
        <title>Parvularcula mediterraneae sp. nov., isolated from polypropylene straw from shallow seawater of the seashore of Laganas in Zakynthos island, Greece.</title>
        <authorList>
            <person name="Szabo I."/>
            <person name="Al-Omari J."/>
            <person name="Rado J."/>
            <person name="Szerdahelyi G.S."/>
        </authorList>
    </citation>
    <scope>NUCLEOTIDE SEQUENCE [LARGE SCALE GENOMIC DNA]</scope>
    <source>
        <strain evidence="2 3">ZS-1/3</strain>
    </source>
</reference>
<accession>A0A7Y3RNY6</accession>
<dbReference type="CDD" id="cd00093">
    <property type="entry name" value="HTH_XRE"/>
    <property type="match status" value="1"/>
</dbReference>
<dbReference type="SMART" id="SM00530">
    <property type="entry name" value="HTH_XRE"/>
    <property type="match status" value="1"/>
</dbReference>
<evidence type="ECO:0000259" key="1">
    <source>
        <dbReference type="PROSITE" id="PS50943"/>
    </source>
</evidence>
<dbReference type="RefSeq" id="WP_173200950.1">
    <property type="nucleotide sequence ID" value="NZ_JABFCX010000003.1"/>
</dbReference>
<protein>
    <submittedName>
        <fullName evidence="2">Helix-turn-helix transcriptional regulator</fullName>
    </submittedName>
</protein>
<name>A0A7Y3RNY6_9PROT</name>
<keyword evidence="3" id="KW-1185">Reference proteome</keyword>
<dbReference type="Gene3D" id="1.10.260.40">
    <property type="entry name" value="lambda repressor-like DNA-binding domains"/>
    <property type="match status" value="1"/>
</dbReference>
<gene>
    <name evidence="2" type="ORF">HK107_14225</name>
</gene>
<dbReference type="SUPFAM" id="SSF47413">
    <property type="entry name" value="lambda repressor-like DNA-binding domains"/>
    <property type="match status" value="1"/>
</dbReference>
<feature type="domain" description="HTH cro/C1-type" evidence="1">
    <location>
        <begin position="21"/>
        <end position="76"/>
    </location>
</feature>